<dbReference type="SUPFAM" id="SSF54862">
    <property type="entry name" value="4Fe-4S ferredoxins"/>
    <property type="match status" value="1"/>
</dbReference>
<keyword evidence="6" id="KW-0411">Iron-sulfur</keyword>
<dbReference type="STRING" id="370438.PTH_0609"/>
<evidence type="ECO:0000256" key="3">
    <source>
        <dbReference type="ARBA" id="ARBA00022723"/>
    </source>
</evidence>
<sequence length="155" mass="16743">MIHKTLLVDPAKCTGCRTCEMACSLRHEAKCSPLLSRTRVIKFEAKGLNFPTVCAHCSKPHCMTACTQGAIRVDEETGAVVINEALCSGCRACLTACPHGQVGFHPEKRVAFKCDLCGGDPNCARQCPTGAIKYSGVDQFLMARRRALLARSIEA</sequence>
<dbReference type="Gene3D" id="3.30.70.20">
    <property type="match status" value="2"/>
</dbReference>
<feature type="domain" description="4Fe-4S ferredoxin-type" evidence="7">
    <location>
        <begin position="43"/>
        <end position="76"/>
    </location>
</feature>
<evidence type="ECO:0000256" key="2">
    <source>
        <dbReference type="ARBA" id="ARBA00022485"/>
    </source>
</evidence>
<keyword evidence="3" id="KW-0479">Metal-binding</keyword>
<dbReference type="InterPro" id="IPR017900">
    <property type="entry name" value="4Fe4S_Fe_S_CS"/>
</dbReference>
<dbReference type="Proteomes" id="UP000006556">
    <property type="component" value="Chromosome"/>
</dbReference>
<evidence type="ECO:0000313" key="8">
    <source>
        <dbReference type="EMBL" id="BAF58790.1"/>
    </source>
</evidence>
<dbReference type="PANTHER" id="PTHR42859">
    <property type="entry name" value="OXIDOREDUCTASE"/>
    <property type="match status" value="1"/>
</dbReference>
<dbReference type="InterPro" id="IPR017896">
    <property type="entry name" value="4Fe4S_Fe-S-bd"/>
</dbReference>
<dbReference type="Pfam" id="PF12837">
    <property type="entry name" value="Fer4_6"/>
    <property type="match status" value="1"/>
</dbReference>
<dbReference type="PANTHER" id="PTHR42859:SF10">
    <property type="entry name" value="DIMETHYLSULFOXIDE REDUCTASE CHAIN B"/>
    <property type="match status" value="1"/>
</dbReference>
<feature type="domain" description="4Fe-4S ferredoxin-type" evidence="7">
    <location>
        <begin position="78"/>
        <end position="107"/>
    </location>
</feature>
<keyword evidence="9" id="KW-1185">Reference proteome</keyword>
<keyword evidence="4" id="KW-0249">Electron transport</keyword>
<evidence type="ECO:0000256" key="6">
    <source>
        <dbReference type="ARBA" id="ARBA00023014"/>
    </source>
</evidence>
<feature type="domain" description="4Fe-4S ferredoxin-type" evidence="7">
    <location>
        <begin position="108"/>
        <end position="137"/>
    </location>
</feature>
<dbReference type="EMBL" id="AP009389">
    <property type="protein sequence ID" value="BAF58790.1"/>
    <property type="molecule type" value="Genomic_DNA"/>
</dbReference>
<evidence type="ECO:0000256" key="1">
    <source>
        <dbReference type="ARBA" id="ARBA00022448"/>
    </source>
</evidence>
<evidence type="ECO:0000256" key="4">
    <source>
        <dbReference type="ARBA" id="ARBA00022982"/>
    </source>
</evidence>
<dbReference type="CDD" id="cd10550">
    <property type="entry name" value="DMSOR_beta_like"/>
    <property type="match status" value="1"/>
</dbReference>
<dbReference type="InterPro" id="IPR050294">
    <property type="entry name" value="RnfB_subfamily"/>
</dbReference>
<gene>
    <name evidence="8" type="primary">HycB</name>
    <name evidence="8" type="ordered locus">PTH_0609</name>
</gene>
<dbReference type="KEGG" id="pth:PTH_0609"/>
<accession>A5D4P3</accession>
<keyword evidence="5" id="KW-0408">Iron</keyword>
<proteinExistence type="predicted"/>
<name>A5D4P3_PELTS</name>
<reference evidence="9" key="1">
    <citation type="journal article" date="2008" name="Genome Res.">
        <title>The genome of Pelotomaculum thermopropionicum reveals niche-associated evolution in anaerobic microbiota.</title>
        <authorList>
            <person name="Kosaka T."/>
            <person name="Kato S."/>
            <person name="Shimoyama T."/>
            <person name="Ishii S."/>
            <person name="Abe T."/>
            <person name="Watanabe K."/>
        </authorList>
    </citation>
    <scope>NUCLEOTIDE SEQUENCE [LARGE SCALE GENOMIC DNA]</scope>
    <source>
        <strain evidence="9">DSM 13744 / JCM 10971 / SI</strain>
    </source>
</reference>
<keyword evidence="2" id="KW-0004">4Fe-4S</keyword>
<dbReference type="PROSITE" id="PS51379">
    <property type="entry name" value="4FE4S_FER_2"/>
    <property type="match status" value="4"/>
</dbReference>
<protein>
    <submittedName>
        <fullName evidence="8">Fe-S-cluster-containing hydrogenase components 2</fullName>
    </submittedName>
</protein>
<evidence type="ECO:0000259" key="7">
    <source>
        <dbReference type="PROSITE" id="PS51379"/>
    </source>
</evidence>
<keyword evidence="1" id="KW-0813">Transport</keyword>
<dbReference type="eggNOG" id="COG1142">
    <property type="taxonomic scope" value="Bacteria"/>
</dbReference>
<dbReference type="GO" id="GO:0046872">
    <property type="term" value="F:metal ion binding"/>
    <property type="evidence" value="ECO:0007669"/>
    <property type="project" value="UniProtKB-KW"/>
</dbReference>
<dbReference type="AlphaFoldDB" id="A5D4P3"/>
<dbReference type="PROSITE" id="PS00198">
    <property type="entry name" value="4FE4S_FER_1"/>
    <property type="match status" value="1"/>
</dbReference>
<dbReference type="HOGENOM" id="CLU_043374_3_1_9"/>
<organism evidence="8 9">
    <name type="scientific">Pelotomaculum thermopropionicum (strain DSM 13744 / JCM 10971 / SI)</name>
    <dbReference type="NCBI Taxonomy" id="370438"/>
    <lineage>
        <taxon>Bacteria</taxon>
        <taxon>Bacillati</taxon>
        <taxon>Bacillota</taxon>
        <taxon>Clostridia</taxon>
        <taxon>Eubacteriales</taxon>
        <taxon>Desulfotomaculaceae</taxon>
        <taxon>Pelotomaculum</taxon>
    </lineage>
</organism>
<dbReference type="Pfam" id="PF13247">
    <property type="entry name" value="Fer4_11"/>
    <property type="match status" value="1"/>
</dbReference>
<evidence type="ECO:0000256" key="5">
    <source>
        <dbReference type="ARBA" id="ARBA00023004"/>
    </source>
</evidence>
<dbReference type="GO" id="GO:0051539">
    <property type="term" value="F:4 iron, 4 sulfur cluster binding"/>
    <property type="evidence" value="ECO:0007669"/>
    <property type="project" value="UniProtKB-KW"/>
</dbReference>
<evidence type="ECO:0000313" key="9">
    <source>
        <dbReference type="Proteomes" id="UP000006556"/>
    </source>
</evidence>
<feature type="domain" description="4Fe-4S ferredoxin-type" evidence="7">
    <location>
        <begin position="4"/>
        <end position="23"/>
    </location>
</feature>